<evidence type="ECO:0000256" key="4">
    <source>
        <dbReference type="ARBA" id="ARBA00023014"/>
    </source>
</evidence>
<keyword evidence="1" id="KW-0001">2Fe-2S</keyword>
<dbReference type="EMBL" id="DQVM01000105">
    <property type="protein sequence ID" value="HIQ29982.1"/>
    <property type="molecule type" value="Genomic_DNA"/>
</dbReference>
<organism evidence="6 7">
    <name type="scientific">Caldiarchaeum subterraneum</name>
    <dbReference type="NCBI Taxonomy" id="311458"/>
    <lineage>
        <taxon>Archaea</taxon>
        <taxon>Nitrososphaerota</taxon>
        <taxon>Candidatus Caldarchaeales</taxon>
        <taxon>Candidatus Caldarchaeaceae</taxon>
        <taxon>Candidatus Caldarchaeum</taxon>
    </lineage>
</organism>
<dbReference type="GO" id="GO:0051537">
    <property type="term" value="F:2 iron, 2 sulfur cluster binding"/>
    <property type="evidence" value="ECO:0007669"/>
    <property type="project" value="UniProtKB-KW"/>
</dbReference>
<dbReference type="InterPro" id="IPR018967">
    <property type="entry name" value="FeS-contain_CDGSH-typ"/>
</dbReference>
<evidence type="ECO:0000313" key="7">
    <source>
        <dbReference type="Proteomes" id="UP000608579"/>
    </source>
</evidence>
<evidence type="ECO:0000259" key="5">
    <source>
        <dbReference type="SMART" id="SM00704"/>
    </source>
</evidence>
<dbReference type="Pfam" id="PF09360">
    <property type="entry name" value="zf-CDGSH"/>
    <property type="match status" value="1"/>
</dbReference>
<evidence type="ECO:0000313" key="6">
    <source>
        <dbReference type="EMBL" id="HIQ29982.1"/>
    </source>
</evidence>
<dbReference type="GO" id="GO:0046872">
    <property type="term" value="F:metal ion binding"/>
    <property type="evidence" value="ECO:0007669"/>
    <property type="project" value="UniProtKB-KW"/>
</dbReference>
<dbReference type="AlphaFoldDB" id="A0A832ZW54"/>
<dbReference type="InterPro" id="IPR042216">
    <property type="entry name" value="MitoNEET_CISD"/>
</dbReference>
<evidence type="ECO:0000256" key="1">
    <source>
        <dbReference type="ARBA" id="ARBA00022714"/>
    </source>
</evidence>
<dbReference type="GO" id="GO:0005737">
    <property type="term" value="C:cytoplasm"/>
    <property type="evidence" value="ECO:0007669"/>
    <property type="project" value="UniProtKB-ARBA"/>
</dbReference>
<gene>
    <name evidence="6" type="ORF">EYH45_05400</name>
</gene>
<keyword evidence="2" id="KW-0479">Metal-binding</keyword>
<keyword evidence="3" id="KW-0408">Iron</keyword>
<evidence type="ECO:0000256" key="2">
    <source>
        <dbReference type="ARBA" id="ARBA00022723"/>
    </source>
</evidence>
<feature type="domain" description="Iron-binding zinc finger CDGSH type" evidence="5">
    <location>
        <begin position="10"/>
        <end position="47"/>
    </location>
</feature>
<dbReference type="Gene3D" id="3.40.5.90">
    <property type="entry name" value="CDGSH iron-sulfur domain, mitoNEET-type"/>
    <property type="match status" value="1"/>
</dbReference>
<proteinExistence type="predicted"/>
<dbReference type="Proteomes" id="UP000608579">
    <property type="component" value="Unassembled WGS sequence"/>
</dbReference>
<name>A0A832ZW54_CALS0</name>
<evidence type="ECO:0000256" key="3">
    <source>
        <dbReference type="ARBA" id="ARBA00023004"/>
    </source>
</evidence>
<sequence length="73" mass="8240">MARIVIHVEKRPHVFNTPKGDTVAICMCGLSQKYPFCDGSHKKTADEADNVIYFYDQSGNRIDPATGERIRKV</sequence>
<accession>A0A832ZW54</accession>
<protein>
    <recommendedName>
        <fullName evidence="5">Iron-binding zinc finger CDGSH type domain-containing protein</fullName>
    </recommendedName>
</protein>
<comment type="caution">
    <text evidence="6">The sequence shown here is derived from an EMBL/GenBank/DDBJ whole genome shotgun (WGS) entry which is preliminary data.</text>
</comment>
<reference evidence="6" key="1">
    <citation type="journal article" date="2020" name="ISME J.">
        <title>Gammaproteobacteria mediating utilization of methyl-, sulfur- and petroleum organic compounds in deep ocean hydrothermal plumes.</title>
        <authorList>
            <person name="Zhou Z."/>
            <person name="Liu Y."/>
            <person name="Pan J."/>
            <person name="Cron B.R."/>
            <person name="Toner B.M."/>
            <person name="Anantharaman K."/>
            <person name="Breier J.A."/>
            <person name="Dick G.J."/>
            <person name="Li M."/>
        </authorList>
    </citation>
    <scope>NUCLEOTIDE SEQUENCE</scope>
    <source>
        <strain evidence="6">SZUA-1515</strain>
    </source>
</reference>
<keyword evidence="4" id="KW-0411">Iron-sulfur</keyword>
<dbReference type="SMART" id="SM00704">
    <property type="entry name" value="ZnF_CDGSH"/>
    <property type="match status" value="1"/>
</dbReference>